<dbReference type="PANTHER" id="PTHR12385:SF14">
    <property type="entry name" value="CHOLINE TRANSPORTER-LIKE 2"/>
    <property type="match status" value="1"/>
</dbReference>
<evidence type="ECO:0000256" key="6">
    <source>
        <dbReference type="ARBA" id="ARBA00023180"/>
    </source>
</evidence>
<keyword evidence="4 7" id="KW-1133">Transmembrane helix</keyword>
<dbReference type="Pfam" id="PF04515">
    <property type="entry name" value="Choline_transpo"/>
    <property type="match status" value="1"/>
</dbReference>
<dbReference type="RefSeq" id="XP_013790788.1">
    <property type="nucleotide sequence ID" value="XM_013935334.2"/>
</dbReference>
<keyword evidence="5 7" id="KW-0472">Membrane</keyword>
<dbReference type="Proteomes" id="UP000694941">
    <property type="component" value="Unplaced"/>
</dbReference>
<keyword evidence="8" id="KW-1185">Reference proteome</keyword>
<protein>
    <recommendedName>
        <fullName evidence="7">Choline transporter-like protein</fullName>
    </recommendedName>
</protein>
<evidence type="ECO:0000313" key="8">
    <source>
        <dbReference type="Proteomes" id="UP000694941"/>
    </source>
</evidence>
<evidence type="ECO:0000256" key="7">
    <source>
        <dbReference type="RuleBase" id="RU368066"/>
    </source>
</evidence>
<feature type="transmembrane region" description="Helical" evidence="7">
    <location>
        <begin position="36"/>
        <end position="57"/>
    </location>
</feature>
<evidence type="ECO:0000256" key="2">
    <source>
        <dbReference type="ARBA" id="ARBA00007168"/>
    </source>
</evidence>
<comment type="similarity">
    <text evidence="2 7">Belongs to the CTL (choline transporter-like) family.</text>
</comment>
<evidence type="ECO:0000256" key="5">
    <source>
        <dbReference type="ARBA" id="ARBA00023136"/>
    </source>
</evidence>
<dbReference type="PANTHER" id="PTHR12385">
    <property type="entry name" value="CHOLINE TRANSPORTER-LIKE (SLC FAMILY 44)"/>
    <property type="match status" value="1"/>
</dbReference>
<dbReference type="GeneID" id="106474643"/>
<evidence type="ECO:0000313" key="9">
    <source>
        <dbReference type="RefSeq" id="XP_013790788.1"/>
    </source>
</evidence>
<accession>A0ABM1BXX6</accession>
<evidence type="ECO:0000256" key="3">
    <source>
        <dbReference type="ARBA" id="ARBA00022692"/>
    </source>
</evidence>
<comment type="function">
    <text evidence="7">Choline transporter.</text>
</comment>
<keyword evidence="6" id="KW-0325">Glycoprotein</keyword>
<sequence>MIAVYGKNFCISAKDAFLLLMRNIVRVVVLDKTTDFLLFLGKLVVVGASALAAFYIFSGEVEISQIDGVTNLNYYLLPVITITIGSYIIASGFFSVYGMAVDTLFLCFLEDCERNDGSEEKPYYMSRELMKILDKKNKFQNSE</sequence>
<proteinExistence type="inferred from homology"/>
<evidence type="ECO:0000256" key="1">
    <source>
        <dbReference type="ARBA" id="ARBA00004141"/>
    </source>
</evidence>
<reference evidence="9" key="1">
    <citation type="submission" date="2025-08" db="UniProtKB">
        <authorList>
            <consortium name="RefSeq"/>
        </authorList>
    </citation>
    <scope>IDENTIFICATION</scope>
    <source>
        <tissue evidence="9">Muscle</tissue>
    </source>
</reference>
<feature type="transmembrane region" description="Helical" evidence="7">
    <location>
        <begin position="77"/>
        <end position="100"/>
    </location>
</feature>
<comment type="caution">
    <text evidence="7">Lacks conserved residue(s) required for the propagation of feature annotation.</text>
</comment>
<keyword evidence="3 7" id="KW-0812">Transmembrane</keyword>
<dbReference type="InterPro" id="IPR007603">
    <property type="entry name" value="Choline_transptr-like"/>
</dbReference>
<name>A0ABM1BXX6_LIMPO</name>
<organism evidence="8 9">
    <name type="scientific">Limulus polyphemus</name>
    <name type="common">Atlantic horseshoe crab</name>
    <dbReference type="NCBI Taxonomy" id="6850"/>
    <lineage>
        <taxon>Eukaryota</taxon>
        <taxon>Metazoa</taxon>
        <taxon>Ecdysozoa</taxon>
        <taxon>Arthropoda</taxon>
        <taxon>Chelicerata</taxon>
        <taxon>Merostomata</taxon>
        <taxon>Xiphosura</taxon>
        <taxon>Limulidae</taxon>
        <taxon>Limulus</taxon>
    </lineage>
</organism>
<gene>
    <name evidence="9" type="primary">LOC106474643</name>
</gene>
<evidence type="ECO:0000256" key="4">
    <source>
        <dbReference type="ARBA" id="ARBA00022989"/>
    </source>
</evidence>
<comment type="subcellular location">
    <subcellularLocation>
        <location evidence="7">Cell membrane</location>
        <topology evidence="7">Multi-pass membrane protein</topology>
    </subcellularLocation>
    <subcellularLocation>
        <location evidence="1">Membrane</location>
        <topology evidence="1">Multi-pass membrane protein</topology>
    </subcellularLocation>
</comment>